<gene>
    <name evidence="2" type="ORF">DEA37_0011558</name>
</gene>
<proteinExistence type="predicted"/>
<organism evidence="2 3">
    <name type="scientific">Paragonimus westermani</name>
    <dbReference type="NCBI Taxonomy" id="34504"/>
    <lineage>
        <taxon>Eukaryota</taxon>
        <taxon>Metazoa</taxon>
        <taxon>Spiralia</taxon>
        <taxon>Lophotrochozoa</taxon>
        <taxon>Platyhelminthes</taxon>
        <taxon>Trematoda</taxon>
        <taxon>Digenea</taxon>
        <taxon>Plagiorchiida</taxon>
        <taxon>Troglotremata</taxon>
        <taxon>Troglotrematidae</taxon>
        <taxon>Paragonimus</taxon>
    </lineage>
</organism>
<accession>A0A5J4NIW5</accession>
<sequence>MEESGGDFCPLCLKRGSIHRLSTVTTSSGRLKNLCSSPACAYPFCGYKSLADSISIPAFPTSLAETQSLDDFLAEILGDAVEAHPSVIPEPTDPASQRCKSSNAETAACVDQTKTGADPSALNDISPLSLYSGSASECPTSVPSKNCLLPRYLADSIKRVTDDHNSNRYGCTKSDIFSKLYARSLTGGSRDSGISVSSCSASPNSPSLGYEEYKKQHRPLSVTDDSCTSARMLPTSEPMSLLDRMIKVQQERL</sequence>
<dbReference type="EMBL" id="QNGE01002483">
    <property type="protein sequence ID" value="KAA3675507.1"/>
    <property type="molecule type" value="Genomic_DNA"/>
</dbReference>
<dbReference type="Proteomes" id="UP000324629">
    <property type="component" value="Unassembled WGS sequence"/>
</dbReference>
<feature type="compositionally biased region" description="Low complexity" evidence="1">
    <location>
        <begin position="195"/>
        <end position="207"/>
    </location>
</feature>
<feature type="region of interest" description="Disordered" evidence="1">
    <location>
        <begin position="188"/>
        <end position="208"/>
    </location>
</feature>
<dbReference type="AlphaFoldDB" id="A0A5J4NIW5"/>
<protein>
    <submittedName>
        <fullName evidence="2">Uncharacterized protein</fullName>
    </submittedName>
</protein>
<keyword evidence="3" id="KW-1185">Reference proteome</keyword>
<name>A0A5J4NIW5_9TREM</name>
<evidence type="ECO:0000313" key="3">
    <source>
        <dbReference type="Proteomes" id="UP000324629"/>
    </source>
</evidence>
<comment type="caution">
    <text evidence="2">The sequence shown here is derived from an EMBL/GenBank/DDBJ whole genome shotgun (WGS) entry which is preliminary data.</text>
</comment>
<evidence type="ECO:0000313" key="2">
    <source>
        <dbReference type="EMBL" id="KAA3675507.1"/>
    </source>
</evidence>
<evidence type="ECO:0000256" key="1">
    <source>
        <dbReference type="SAM" id="MobiDB-lite"/>
    </source>
</evidence>
<reference evidence="2 3" key="1">
    <citation type="journal article" date="2019" name="Gigascience">
        <title>Whole-genome sequence of the oriental lung fluke Paragonimus westermani.</title>
        <authorList>
            <person name="Oey H."/>
            <person name="Zakrzewski M."/>
            <person name="Narain K."/>
            <person name="Devi K.R."/>
            <person name="Agatsuma T."/>
            <person name="Nawaratna S."/>
            <person name="Gobert G.N."/>
            <person name="Jones M.K."/>
            <person name="Ragan M.A."/>
            <person name="McManus D.P."/>
            <person name="Krause L."/>
        </authorList>
    </citation>
    <scope>NUCLEOTIDE SEQUENCE [LARGE SCALE GENOMIC DNA]</scope>
    <source>
        <strain evidence="2 3">IND2009</strain>
    </source>
</reference>